<feature type="chain" id="PRO_5041328976" evidence="1">
    <location>
        <begin position="20"/>
        <end position="175"/>
    </location>
</feature>
<evidence type="ECO:0000256" key="1">
    <source>
        <dbReference type="SAM" id="SignalP"/>
    </source>
</evidence>
<keyword evidence="1" id="KW-0732">Signal</keyword>
<accession>A0AA36MCA9</accession>
<protein>
    <submittedName>
        <fullName evidence="2">Uncharacterized protein</fullName>
    </submittedName>
</protein>
<dbReference type="EMBL" id="CATQJL010000316">
    <property type="protein sequence ID" value="CAJ0605315.1"/>
    <property type="molecule type" value="Genomic_DNA"/>
</dbReference>
<proteinExistence type="predicted"/>
<evidence type="ECO:0000313" key="2">
    <source>
        <dbReference type="EMBL" id="CAJ0605315.1"/>
    </source>
</evidence>
<sequence>MHVVLIILAYLIELSTMKTKQPCKSWPSYGLCPYQPVPAHIGTVFDATVDENCMDKDGKKRFIPCKFSADYSCIVVFFDRDYILAGCISDSGVKLIKEPSLENDTEKVGVENIDLYTINRKCLNTPGCARAKVSRLGSRSVMMLEACCCKSEHCVNLDAYVHAVTNATALTDAVF</sequence>
<reference evidence="2" key="1">
    <citation type="submission" date="2023-07" db="EMBL/GenBank/DDBJ databases">
        <authorList>
            <consortium name="CYATHOMIX"/>
        </authorList>
    </citation>
    <scope>NUCLEOTIDE SEQUENCE</scope>
    <source>
        <strain evidence="2">N/A</strain>
    </source>
</reference>
<dbReference type="AlphaFoldDB" id="A0AA36MCA9"/>
<name>A0AA36MCA9_CYLNA</name>
<comment type="caution">
    <text evidence="2">The sequence shown here is derived from an EMBL/GenBank/DDBJ whole genome shotgun (WGS) entry which is preliminary data.</text>
</comment>
<organism evidence="2 3">
    <name type="scientific">Cylicocyclus nassatus</name>
    <name type="common">Nematode worm</name>
    <dbReference type="NCBI Taxonomy" id="53992"/>
    <lineage>
        <taxon>Eukaryota</taxon>
        <taxon>Metazoa</taxon>
        <taxon>Ecdysozoa</taxon>
        <taxon>Nematoda</taxon>
        <taxon>Chromadorea</taxon>
        <taxon>Rhabditida</taxon>
        <taxon>Rhabditina</taxon>
        <taxon>Rhabditomorpha</taxon>
        <taxon>Strongyloidea</taxon>
        <taxon>Strongylidae</taxon>
        <taxon>Cylicocyclus</taxon>
    </lineage>
</organism>
<gene>
    <name evidence="2" type="ORF">CYNAS_LOCUS17298</name>
</gene>
<evidence type="ECO:0000313" key="3">
    <source>
        <dbReference type="Proteomes" id="UP001176961"/>
    </source>
</evidence>
<dbReference type="Proteomes" id="UP001176961">
    <property type="component" value="Unassembled WGS sequence"/>
</dbReference>
<feature type="signal peptide" evidence="1">
    <location>
        <begin position="1"/>
        <end position="19"/>
    </location>
</feature>
<keyword evidence="3" id="KW-1185">Reference proteome</keyword>